<proteinExistence type="predicted"/>
<dbReference type="Proteomes" id="UP000298652">
    <property type="component" value="Chromosome 6"/>
</dbReference>
<organism evidence="1 2">
    <name type="scientific">Setaria viridis</name>
    <name type="common">Green bristlegrass</name>
    <name type="synonym">Setaria italica subsp. viridis</name>
    <dbReference type="NCBI Taxonomy" id="4556"/>
    <lineage>
        <taxon>Eukaryota</taxon>
        <taxon>Viridiplantae</taxon>
        <taxon>Streptophyta</taxon>
        <taxon>Embryophyta</taxon>
        <taxon>Tracheophyta</taxon>
        <taxon>Spermatophyta</taxon>
        <taxon>Magnoliopsida</taxon>
        <taxon>Liliopsida</taxon>
        <taxon>Poales</taxon>
        <taxon>Poaceae</taxon>
        <taxon>PACMAD clade</taxon>
        <taxon>Panicoideae</taxon>
        <taxon>Panicodae</taxon>
        <taxon>Paniceae</taxon>
        <taxon>Cenchrinae</taxon>
        <taxon>Setaria</taxon>
    </lineage>
</organism>
<protein>
    <submittedName>
        <fullName evidence="1">Uncharacterized protein</fullName>
    </submittedName>
</protein>
<accession>A0A4U6U8Z3</accession>
<name>A0A4U6U8Z3_SETVI</name>
<sequence>MMTSVSGGVSAGEIATWACPIANAIYLRQDVESSVCRQHEQASLRGAIKLHLLHSSLSRCSSDWWYEGMWCRPAQKSFLSFA</sequence>
<gene>
    <name evidence="1" type="ORF">SEVIR_6G209550v2</name>
</gene>
<evidence type="ECO:0000313" key="1">
    <source>
        <dbReference type="EMBL" id="TKW11065.1"/>
    </source>
</evidence>
<dbReference type="EMBL" id="CM016557">
    <property type="protein sequence ID" value="TKW11065.1"/>
    <property type="molecule type" value="Genomic_DNA"/>
</dbReference>
<reference evidence="1" key="1">
    <citation type="submission" date="2019-03" db="EMBL/GenBank/DDBJ databases">
        <title>WGS assembly of Setaria viridis.</title>
        <authorList>
            <person name="Huang P."/>
            <person name="Jenkins J."/>
            <person name="Grimwood J."/>
            <person name="Barry K."/>
            <person name="Healey A."/>
            <person name="Mamidi S."/>
            <person name="Sreedasyam A."/>
            <person name="Shu S."/>
            <person name="Feldman M."/>
            <person name="Wu J."/>
            <person name="Yu Y."/>
            <person name="Chen C."/>
            <person name="Johnson J."/>
            <person name="Rokhsar D."/>
            <person name="Baxter I."/>
            <person name="Schmutz J."/>
            <person name="Brutnell T."/>
            <person name="Kellogg E."/>
        </authorList>
    </citation>
    <scope>NUCLEOTIDE SEQUENCE [LARGE SCALE GENOMIC DNA]</scope>
</reference>
<evidence type="ECO:0000313" key="2">
    <source>
        <dbReference type="Proteomes" id="UP000298652"/>
    </source>
</evidence>
<dbReference type="AlphaFoldDB" id="A0A4U6U8Z3"/>
<dbReference type="Gramene" id="TKW11065">
    <property type="protein sequence ID" value="TKW11065"/>
    <property type="gene ID" value="SEVIR_6G209550v2"/>
</dbReference>
<keyword evidence="2" id="KW-1185">Reference proteome</keyword>